<dbReference type="EMBL" id="CP076133">
    <property type="protein sequence ID" value="QWG04114.1"/>
    <property type="molecule type" value="Genomic_DNA"/>
</dbReference>
<evidence type="ECO:0000259" key="2">
    <source>
        <dbReference type="Pfam" id="PF12969"/>
    </source>
</evidence>
<dbReference type="Gene3D" id="2.60.120.1130">
    <property type="match status" value="1"/>
</dbReference>
<accession>A0AAX1N9J3</accession>
<keyword evidence="1" id="KW-0732">Signal</keyword>
<dbReference type="InterPro" id="IPR024618">
    <property type="entry name" value="DUF3857"/>
</dbReference>
<evidence type="ECO:0000313" key="4">
    <source>
        <dbReference type="Proteomes" id="UP000678679"/>
    </source>
</evidence>
<proteinExistence type="predicted"/>
<dbReference type="RefSeq" id="WP_169663607.1">
    <property type="nucleotide sequence ID" value="NZ_CP076133.1"/>
</dbReference>
<sequence>MKALKSILLILTVFTLNAVGQNDPKMYKDYDWEKEPKLATISEENKEYEAVVLKDHRIIQHRITNNQANTYKTIHSLVHVNSDAGIEKHNRVYIPIRSSSEIIQLKVRSINTDGKITMLKKENIKELKNVKGIQNVKIFAIEGLEVGGEAEYIYTIKMPIVPYGSEKVQREIPVLDCSIKLYYPKTWTIKTKSYNGLSSSIEKKYDLPRVIKLNQKNIPAFVKEEYAYEDPLYMKFKHKLSSNGNSRTKFFTWNYYIDGMLNSFNAPKSEKVAMKYVKDIAAMNISEEEKIKALENKVKSTIRVAKGGGELLENPKSVVANGNGNYRGIIKLYMYCFDQLGIDNQLVMGSNRYEGRVDQRYASMDDITDLFFYFPKYEKFLLPDAYHMRYGPVHSGLMDSEALFIDYRNAERKLTKNFSKFDNLGFLSDSVNHIGVKASLDFSDDLSLPNVKMQNYSQGYRSFAFRSAFSNNEKSSEEKFIKEVILSAYENYEVKNWDIEGRDIELSSDPESYIKINVEYTTPELVERAGNEYLISIGKLIGKQSELYQEKERVHDIVMSTISNYHHEISLDIPAGYQLEGLESIKIDNKIVVEGKEVAYFKSDYTLEGNKLFITVDEVYKTYKFPHEVYDQFRKFINSAANFNKVTLVMTNKETDL</sequence>
<reference evidence="3 4" key="1">
    <citation type="submission" date="2021-05" db="EMBL/GenBank/DDBJ databases">
        <title>Comparative genomic studies on the polysaccharide-degrading batcterial strains of the Flammeovirga genus.</title>
        <authorList>
            <person name="Zewei F."/>
            <person name="Zheng Z."/>
            <person name="Yu L."/>
            <person name="Ruyue G."/>
            <person name="Yanhong M."/>
            <person name="Yuanyuan C."/>
            <person name="Jingyan G."/>
            <person name="Wenjun H."/>
        </authorList>
    </citation>
    <scope>NUCLEOTIDE SEQUENCE [LARGE SCALE GENOMIC DNA]</scope>
    <source>
        <strain evidence="3 4">NBRC:100898</strain>
    </source>
</reference>
<organism evidence="3 4">
    <name type="scientific">Flammeovirga yaeyamensis</name>
    <dbReference type="NCBI Taxonomy" id="367791"/>
    <lineage>
        <taxon>Bacteria</taxon>
        <taxon>Pseudomonadati</taxon>
        <taxon>Bacteroidota</taxon>
        <taxon>Cytophagia</taxon>
        <taxon>Cytophagales</taxon>
        <taxon>Flammeovirgaceae</taxon>
        <taxon>Flammeovirga</taxon>
    </lineage>
</organism>
<feature type="chain" id="PRO_5043544692" evidence="1">
    <location>
        <begin position="19"/>
        <end position="657"/>
    </location>
</feature>
<feature type="domain" description="DUF3857" evidence="2">
    <location>
        <begin position="71"/>
        <end position="220"/>
    </location>
</feature>
<evidence type="ECO:0000256" key="1">
    <source>
        <dbReference type="SAM" id="SignalP"/>
    </source>
</evidence>
<dbReference type="KEGG" id="fya:KMW28_24810"/>
<protein>
    <submittedName>
        <fullName evidence="3">DUF3857 domain-containing protein</fullName>
    </submittedName>
</protein>
<dbReference type="AlphaFoldDB" id="A0AAX1N9J3"/>
<gene>
    <name evidence="3" type="ORF">KMW28_24810</name>
</gene>
<dbReference type="Proteomes" id="UP000678679">
    <property type="component" value="Chromosome 2"/>
</dbReference>
<dbReference type="Pfam" id="PF12969">
    <property type="entry name" value="DUF3857"/>
    <property type="match status" value="1"/>
</dbReference>
<evidence type="ECO:0000313" key="3">
    <source>
        <dbReference type="EMBL" id="QWG04114.1"/>
    </source>
</evidence>
<name>A0AAX1N9J3_9BACT</name>
<dbReference type="Gene3D" id="2.60.40.3140">
    <property type="match status" value="1"/>
</dbReference>
<feature type="signal peptide" evidence="1">
    <location>
        <begin position="1"/>
        <end position="18"/>
    </location>
</feature>
<keyword evidence="4" id="KW-1185">Reference proteome</keyword>